<comment type="caution">
    <text evidence="4">The sequence shown here is derived from an EMBL/GenBank/DDBJ whole genome shotgun (WGS) entry which is preliminary data.</text>
</comment>
<evidence type="ECO:0000259" key="3">
    <source>
        <dbReference type="PROSITE" id="PS50994"/>
    </source>
</evidence>
<dbReference type="InterPro" id="IPR001584">
    <property type="entry name" value="Integrase_cat-core"/>
</dbReference>
<gene>
    <name evidence="4" type="ORF">O181_011702</name>
</gene>
<dbReference type="Proteomes" id="UP000765509">
    <property type="component" value="Unassembled WGS sequence"/>
</dbReference>
<dbReference type="Gene3D" id="1.10.340.70">
    <property type="match status" value="1"/>
</dbReference>
<evidence type="ECO:0000313" key="4">
    <source>
        <dbReference type="EMBL" id="MBW0471987.1"/>
    </source>
</evidence>
<evidence type="ECO:0000313" key="5">
    <source>
        <dbReference type="Proteomes" id="UP000765509"/>
    </source>
</evidence>
<dbReference type="PANTHER" id="PTHR37984:SF5">
    <property type="entry name" value="PROTEIN NYNRIN-LIKE"/>
    <property type="match status" value="1"/>
</dbReference>
<dbReference type="EMBL" id="AVOT02002936">
    <property type="protein sequence ID" value="MBW0471987.1"/>
    <property type="molecule type" value="Genomic_DNA"/>
</dbReference>
<dbReference type="GO" id="GO:0003723">
    <property type="term" value="F:RNA binding"/>
    <property type="evidence" value="ECO:0007669"/>
    <property type="project" value="UniProtKB-KW"/>
</dbReference>
<dbReference type="GO" id="GO:0005634">
    <property type="term" value="C:nucleus"/>
    <property type="evidence" value="ECO:0007669"/>
    <property type="project" value="UniProtKB-ARBA"/>
</dbReference>
<accession>A0A9Q3GMB8</accession>
<name>A0A9Q3GMB8_9BASI</name>
<evidence type="ECO:0000256" key="1">
    <source>
        <dbReference type="ARBA" id="ARBA00022884"/>
    </source>
</evidence>
<dbReference type="AlphaFoldDB" id="A0A9Q3GMB8"/>
<dbReference type="GO" id="GO:0015074">
    <property type="term" value="P:DNA integration"/>
    <property type="evidence" value="ECO:0007669"/>
    <property type="project" value="InterPro"/>
</dbReference>
<dbReference type="InterPro" id="IPR050951">
    <property type="entry name" value="Retrovirus_Pol_polyprotein"/>
</dbReference>
<dbReference type="InterPro" id="IPR036397">
    <property type="entry name" value="RNaseH_sf"/>
</dbReference>
<dbReference type="PANTHER" id="PTHR37984">
    <property type="entry name" value="PROTEIN CBG26694"/>
    <property type="match status" value="1"/>
</dbReference>
<feature type="region of interest" description="Disordered" evidence="2">
    <location>
        <begin position="12"/>
        <end position="31"/>
    </location>
</feature>
<sequence>MKIDRRKNFRFSEWAPGSGTSDSGNTDSEGTETSIFGIHSSQLHNYFFSLVIKTYVKHKKCGILLQLLPQKYRSQELQSHLEEPWLSDYKDNKCFLIDGLLFHRDKHTSALTVVDRDHISLILKECHDCPYTGHISEDRTKEMVASTGWWPKWQQEMSEYIKNFERCQKANRKHQKKYGLLHHIEEPKHPWKIINMHWVTGLVPGSKKNFNSCVIIVDRFRKSVSSLPFHKADTAMDTALLFWNNMMSICAVPKIIIGDRDLRFTLEFWTNYYDMLDTKLAFSTGYYPQTDGLAERMLQTMEDIRRRFCVYGMEYKDNEGYTHD</sequence>
<keyword evidence="5" id="KW-1185">Reference proteome</keyword>
<feature type="domain" description="Integrase catalytic" evidence="3">
    <location>
        <begin position="186"/>
        <end position="303"/>
    </location>
</feature>
<protein>
    <recommendedName>
        <fullName evidence="3">Integrase catalytic domain-containing protein</fullName>
    </recommendedName>
</protein>
<keyword evidence="1" id="KW-0694">RNA-binding</keyword>
<dbReference type="Gene3D" id="3.30.420.10">
    <property type="entry name" value="Ribonuclease H-like superfamily/Ribonuclease H"/>
    <property type="match status" value="1"/>
</dbReference>
<dbReference type="InterPro" id="IPR012337">
    <property type="entry name" value="RNaseH-like_sf"/>
</dbReference>
<organism evidence="4 5">
    <name type="scientific">Austropuccinia psidii MF-1</name>
    <dbReference type="NCBI Taxonomy" id="1389203"/>
    <lineage>
        <taxon>Eukaryota</taxon>
        <taxon>Fungi</taxon>
        <taxon>Dikarya</taxon>
        <taxon>Basidiomycota</taxon>
        <taxon>Pucciniomycotina</taxon>
        <taxon>Pucciniomycetes</taxon>
        <taxon>Pucciniales</taxon>
        <taxon>Sphaerophragmiaceae</taxon>
        <taxon>Austropuccinia</taxon>
    </lineage>
</organism>
<dbReference type="InterPro" id="IPR041588">
    <property type="entry name" value="Integrase_H2C2"/>
</dbReference>
<dbReference type="Pfam" id="PF17921">
    <property type="entry name" value="Integrase_H2C2"/>
    <property type="match status" value="1"/>
</dbReference>
<proteinExistence type="predicted"/>
<dbReference type="SUPFAM" id="SSF53098">
    <property type="entry name" value="Ribonuclease H-like"/>
    <property type="match status" value="1"/>
</dbReference>
<evidence type="ECO:0000256" key="2">
    <source>
        <dbReference type="SAM" id="MobiDB-lite"/>
    </source>
</evidence>
<feature type="compositionally biased region" description="Low complexity" evidence="2">
    <location>
        <begin position="17"/>
        <end position="28"/>
    </location>
</feature>
<reference evidence="4" key="1">
    <citation type="submission" date="2021-03" db="EMBL/GenBank/DDBJ databases">
        <title>Draft genome sequence of rust myrtle Austropuccinia psidii MF-1, a brazilian biotype.</title>
        <authorList>
            <person name="Quecine M.C."/>
            <person name="Pachon D.M.R."/>
            <person name="Bonatelli M.L."/>
            <person name="Correr F.H."/>
            <person name="Franceschini L.M."/>
            <person name="Leite T.F."/>
            <person name="Margarido G.R.A."/>
            <person name="Almeida C.A."/>
            <person name="Ferrarezi J.A."/>
            <person name="Labate C.A."/>
        </authorList>
    </citation>
    <scope>NUCLEOTIDE SEQUENCE</scope>
    <source>
        <strain evidence="4">MF-1</strain>
    </source>
</reference>
<dbReference type="PROSITE" id="PS50994">
    <property type="entry name" value="INTEGRASE"/>
    <property type="match status" value="1"/>
</dbReference>